<dbReference type="EMBL" id="BMPI01000028">
    <property type="protein sequence ID" value="GGM45754.1"/>
    <property type="molecule type" value="Genomic_DNA"/>
</dbReference>
<proteinExistence type="predicted"/>
<dbReference type="InterPro" id="IPR014990">
    <property type="entry name" value="DUF1838"/>
</dbReference>
<evidence type="ECO:0008006" key="3">
    <source>
        <dbReference type="Google" id="ProtNLM"/>
    </source>
</evidence>
<reference evidence="1" key="1">
    <citation type="journal article" date="2014" name="Int. J. Syst. Evol. Microbiol.">
        <title>Complete genome sequence of Corynebacterium casei LMG S-19264T (=DSM 44701T), isolated from a smear-ripened cheese.</title>
        <authorList>
            <consortium name="US DOE Joint Genome Institute (JGI-PGF)"/>
            <person name="Walter F."/>
            <person name="Albersmeier A."/>
            <person name="Kalinowski J."/>
            <person name="Ruckert C."/>
        </authorList>
    </citation>
    <scope>NUCLEOTIDE SEQUENCE</scope>
    <source>
        <strain evidence="1">JCM 19831</strain>
    </source>
</reference>
<dbReference type="AlphaFoldDB" id="A0A917TYW3"/>
<dbReference type="RefSeq" id="WP_190252770.1">
    <property type="nucleotide sequence ID" value="NZ_BMPI01000028.1"/>
</dbReference>
<organism evidence="1 2">
    <name type="scientific">Dactylosporangium sucinum</name>
    <dbReference type="NCBI Taxonomy" id="1424081"/>
    <lineage>
        <taxon>Bacteria</taxon>
        <taxon>Bacillati</taxon>
        <taxon>Actinomycetota</taxon>
        <taxon>Actinomycetes</taxon>
        <taxon>Micromonosporales</taxon>
        <taxon>Micromonosporaceae</taxon>
        <taxon>Dactylosporangium</taxon>
    </lineage>
</organism>
<reference evidence="1" key="2">
    <citation type="submission" date="2020-09" db="EMBL/GenBank/DDBJ databases">
        <authorList>
            <person name="Sun Q."/>
            <person name="Ohkuma M."/>
        </authorList>
    </citation>
    <scope>NUCLEOTIDE SEQUENCE</scope>
    <source>
        <strain evidence="1">JCM 19831</strain>
    </source>
</reference>
<comment type="caution">
    <text evidence="1">The sequence shown here is derived from an EMBL/GenBank/DDBJ whole genome shotgun (WGS) entry which is preliminary data.</text>
</comment>
<evidence type="ECO:0000313" key="2">
    <source>
        <dbReference type="Proteomes" id="UP000642070"/>
    </source>
</evidence>
<sequence>MSVDPSDTRGYFKGFLKTRASLDPVDATVWFTGTIYSYGRPEGARRLFSFDGVNVARVEQWANGYRMLSREAGVYRSPESGEILRRWTNPFTGAELDVIHLWNDPVNSTYDFDRPPVRFGAKVYETEDNVAFAFDALIDYPSPLPVADYPKNSGDDTYRAAELLQFISPRAELEDASRSSSSCVVSWTRLSQWLPWMEMGAEGGGLLYHCHGVKLPEGAAGLPADFREFLEANGPRYLRAPEGWEEPNETSWTYFKHLRHG</sequence>
<dbReference type="Pfam" id="PF08894">
    <property type="entry name" value="DUF1838"/>
    <property type="match status" value="1"/>
</dbReference>
<evidence type="ECO:0000313" key="1">
    <source>
        <dbReference type="EMBL" id="GGM45754.1"/>
    </source>
</evidence>
<accession>A0A917TYW3</accession>
<protein>
    <recommendedName>
        <fullName evidence="3">DUF1838 domain-containing protein</fullName>
    </recommendedName>
</protein>
<dbReference type="Proteomes" id="UP000642070">
    <property type="component" value="Unassembled WGS sequence"/>
</dbReference>
<keyword evidence="2" id="KW-1185">Reference proteome</keyword>
<name>A0A917TYW3_9ACTN</name>
<gene>
    <name evidence="1" type="ORF">GCM10007977_054280</name>
</gene>